<comment type="caution">
    <text evidence="2">The sequence shown here is derived from an EMBL/GenBank/DDBJ whole genome shotgun (WGS) entry which is preliminary data.</text>
</comment>
<evidence type="ECO:0000313" key="2">
    <source>
        <dbReference type="EMBL" id="CAF1430087.1"/>
    </source>
</evidence>
<organism evidence="2 3">
    <name type="scientific">Adineta ricciae</name>
    <name type="common">Rotifer</name>
    <dbReference type="NCBI Taxonomy" id="249248"/>
    <lineage>
        <taxon>Eukaryota</taxon>
        <taxon>Metazoa</taxon>
        <taxon>Spiralia</taxon>
        <taxon>Gnathifera</taxon>
        <taxon>Rotifera</taxon>
        <taxon>Eurotatoria</taxon>
        <taxon>Bdelloidea</taxon>
        <taxon>Adinetida</taxon>
        <taxon>Adinetidae</taxon>
        <taxon>Adineta</taxon>
    </lineage>
</organism>
<accession>A0A815MZ78</accession>
<feature type="transmembrane region" description="Helical" evidence="1">
    <location>
        <begin position="28"/>
        <end position="50"/>
    </location>
</feature>
<proteinExistence type="predicted"/>
<keyword evidence="1" id="KW-1133">Transmembrane helix</keyword>
<dbReference type="Proteomes" id="UP000663852">
    <property type="component" value="Unassembled WGS sequence"/>
</dbReference>
<sequence>MADETNQITTTNSNEINKQYILAPHCPVGYFLMAAVMLVFIPIVFVATAINTLKRPDSDSFWSILNITCLIGFSIVLLPIGGFMLIILIYCLIRYYKRDWIYKKKIEIENNQHRDNSSVKWNLKCVQIYKKIFFSSHRENQNEESII</sequence>
<evidence type="ECO:0000256" key="1">
    <source>
        <dbReference type="SAM" id="Phobius"/>
    </source>
</evidence>
<evidence type="ECO:0000313" key="3">
    <source>
        <dbReference type="Proteomes" id="UP000663852"/>
    </source>
</evidence>
<protein>
    <submittedName>
        <fullName evidence="2">Uncharacterized protein</fullName>
    </submittedName>
</protein>
<name>A0A815MZ78_ADIRI</name>
<gene>
    <name evidence="2" type="ORF">EDS130_LOCUS38141</name>
</gene>
<feature type="transmembrane region" description="Helical" evidence="1">
    <location>
        <begin position="62"/>
        <end position="93"/>
    </location>
</feature>
<reference evidence="2" key="1">
    <citation type="submission" date="2021-02" db="EMBL/GenBank/DDBJ databases">
        <authorList>
            <person name="Nowell W R."/>
        </authorList>
    </citation>
    <scope>NUCLEOTIDE SEQUENCE</scope>
</reference>
<dbReference type="AlphaFoldDB" id="A0A815MZ78"/>
<keyword evidence="1" id="KW-0472">Membrane</keyword>
<keyword evidence="1" id="KW-0812">Transmembrane</keyword>
<dbReference type="EMBL" id="CAJNOJ010000391">
    <property type="protein sequence ID" value="CAF1430087.1"/>
    <property type="molecule type" value="Genomic_DNA"/>
</dbReference>